<protein>
    <submittedName>
        <fullName evidence="3">Water stress and hypersensitive response domain-containing protein</fullName>
    </submittedName>
</protein>
<accession>A0A2Z2HXP0</accession>
<keyword evidence="4" id="KW-1185">Reference proteome</keyword>
<dbReference type="InterPro" id="IPR013783">
    <property type="entry name" value="Ig-like_fold"/>
</dbReference>
<reference evidence="4" key="1">
    <citation type="submission" date="2017-02" db="EMBL/GenBank/DDBJ databases">
        <title>Natronthermophilus aegyptiacus gen. nov.,sp. nov., an aerobic, extremely halophilic alkalithermophilic archaeon isolated from the athalassohaline Wadi An Natrun, Egypt.</title>
        <authorList>
            <person name="Zhao B."/>
        </authorList>
    </citation>
    <scope>NUCLEOTIDE SEQUENCE [LARGE SCALE GENOMIC DNA]</scope>
    <source>
        <strain evidence="4">JW/NM-HA 15</strain>
    </source>
</reference>
<sequence>MFGKVLKVILVLGVCTAVGLGGLFATGALGVPDAGIEDNAWGEVDDDRIEVVTTVWVDNPNPGLEVDDLTLEYALWMNDVDLADGTAADVGMPAGNTTTEIRSDLRYQHLSDWWVAHVESDEVSDLRADVTAHVEWGPLSGAPSYTHEDEVETDLEPMIADSMAQLEGEHSLSPVEGGGALEPTVEIRDTDAEWGEVDENRTELHLTYEVHNPNAYPLPTPALTGEMEFNDHLVGEWDAHEVEVLHGGYDATIPPGESREITFVVDLDNDDVVQWFATHVDGEEVTDAELRAQLAMNVDGQTMTIPGDEEAIHCEYDLRTDIFVDQESGIEQTGCELLPWATPDQEEFDELEATLELDDALLAGDGDDGERDEGDDADDSDEADDDTTGDDAGGGEIGGTDSLLGTVD</sequence>
<dbReference type="Proteomes" id="UP000250088">
    <property type="component" value="Chromosome"/>
</dbReference>
<dbReference type="SMART" id="SM00769">
    <property type="entry name" value="WHy"/>
    <property type="match status" value="2"/>
</dbReference>
<gene>
    <name evidence="3" type="ORF">B1756_08320</name>
</gene>
<dbReference type="KEGG" id="naj:B1756_08320"/>
<dbReference type="EMBL" id="CP019893">
    <property type="protein sequence ID" value="ARS89744.1"/>
    <property type="molecule type" value="Genomic_DNA"/>
</dbReference>
<dbReference type="Gene3D" id="2.60.40.10">
    <property type="entry name" value="Immunoglobulins"/>
    <property type="match status" value="2"/>
</dbReference>
<dbReference type="AlphaFoldDB" id="A0A2Z2HXP0"/>
<name>A0A2Z2HXP0_9EURY</name>
<evidence type="ECO:0000259" key="2">
    <source>
        <dbReference type="SMART" id="SM00769"/>
    </source>
</evidence>
<dbReference type="SUPFAM" id="SSF117070">
    <property type="entry name" value="LEA14-like"/>
    <property type="match status" value="2"/>
</dbReference>
<evidence type="ECO:0000313" key="3">
    <source>
        <dbReference type="EMBL" id="ARS89744.1"/>
    </source>
</evidence>
<dbReference type="GeneID" id="32894078"/>
<dbReference type="GO" id="GO:0009269">
    <property type="term" value="P:response to desiccation"/>
    <property type="evidence" value="ECO:0007669"/>
    <property type="project" value="InterPro"/>
</dbReference>
<organism evidence="3 4">
    <name type="scientific">Natrarchaeobaculum aegyptiacum</name>
    <dbReference type="NCBI Taxonomy" id="745377"/>
    <lineage>
        <taxon>Archaea</taxon>
        <taxon>Methanobacteriati</taxon>
        <taxon>Methanobacteriota</taxon>
        <taxon>Stenosarchaea group</taxon>
        <taxon>Halobacteria</taxon>
        <taxon>Halobacteriales</taxon>
        <taxon>Natrialbaceae</taxon>
        <taxon>Natrarchaeobaculum</taxon>
    </lineage>
</organism>
<dbReference type="InterPro" id="IPR013990">
    <property type="entry name" value="WHy-dom"/>
</dbReference>
<dbReference type="RefSeq" id="WP_228434543.1">
    <property type="nucleotide sequence ID" value="NZ_CP019893.1"/>
</dbReference>
<evidence type="ECO:0000256" key="1">
    <source>
        <dbReference type="SAM" id="MobiDB-lite"/>
    </source>
</evidence>
<proteinExistence type="predicted"/>
<feature type="domain" description="Water stress and hypersensitive response" evidence="2">
    <location>
        <begin position="187"/>
        <end position="312"/>
    </location>
</feature>
<evidence type="ECO:0000313" key="4">
    <source>
        <dbReference type="Proteomes" id="UP000250088"/>
    </source>
</evidence>
<feature type="region of interest" description="Disordered" evidence="1">
    <location>
        <begin position="360"/>
        <end position="408"/>
    </location>
</feature>
<feature type="domain" description="Water stress and hypersensitive response" evidence="2">
    <location>
        <begin position="34"/>
        <end position="150"/>
    </location>
</feature>
<feature type="compositionally biased region" description="Acidic residues" evidence="1">
    <location>
        <begin position="360"/>
        <end position="389"/>
    </location>
</feature>